<protein>
    <submittedName>
        <fullName evidence="2">Uncharacterized protein</fullName>
    </submittedName>
</protein>
<organism evidence="2 3">
    <name type="scientific">Testicularia cyperi</name>
    <dbReference type="NCBI Taxonomy" id="1882483"/>
    <lineage>
        <taxon>Eukaryota</taxon>
        <taxon>Fungi</taxon>
        <taxon>Dikarya</taxon>
        <taxon>Basidiomycota</taxon>
        <taxon>Ustilaginomycotina</taxon>
        <taxon>Ustilaginomycetes</taxon>
        <taxon>Ustilaginales</taxon>
        <taxon>Anthracoideaceae</taxon>
        <taxon>Testicularia</taxon>
    </lineage>
</organism>
<evidence type="ECO:0000256" key="1">
    <source>
        <dbReference type="SAM" id="Phobius"/>
    </source>
</evidence>
<keyword evidence="3" id="KW-1185">Reference proteome</keyword>
<sequence>MVVPASPTLSATSSAGSTTATVIDSHPNPKSFVNLRKQLKYIAIGSLLTWYFQVYDHLQDSLSLGMSSVSAKLSAISVLLLFATVLIFTHILLLPVRGHLPNYLDWRNDRQLATAIPLLTACIILGWTTLLITLSPVGAPAPPSSSILTRLHQAAQYTGLSHLQARINNLPALNTDSATSFESIAKKLSLPSSASPSSLAFQNYFVQLSKRAEDWASQNIKTIGWTGALAGSIGAYLLVFGCVGLLGFLTPDNRQSKHKQF</sequence>
<evidence type="ECO:0000313" key="2">
    <source>
        <dbReference type="EMBL" id="PWY99029.1"/>
    </source>
</evidence>
<evidence type="ECO:0000313" key="3">
    <source>
        <dbReference type="Proteomes" id="UP000246740"/>
    </source>
</evidence>
<name>A0A317XMG3_9BASI</name>
<dbReference type="Pfam" id="PF20479">
    <property type="entry name" value="TMEM128"/>
    <property type="match status" value="1"/>
</dbReference>
<dbReference type="Proteomes" id="UP000246740">
    <property type="component" value="Unassembled WGS sequence"/>
</dbReference>
<dbReference type="InterPro" id="IPR033579">
    <property type="entry name" value="TMEM128"/>
</dbReference>
<gene>
    <name evidence="2" type="ORF">BCV70DRAFT_201250</name>
</gene>
<feature type="transmembrane region" description="Helical" evidence="1">
    <location>
        <begin position="223"/>
        <end position="249"/>
    </location>
</feature>
<keyword evidence="1" id="KW-0472">Membrane</keyword>
<feature type="transmembrane region" description="Helical" evidence="1">
    <location>
        <begin position="115"/>
        <end position="134"/>
    </location>
</feature>
<reference evidence="2 3" key="1">
    <citation type="journal article" date="2018" name="Mol. Biol. Evol.">
        <title>Broad Genomic Sampling Reveals a Smut Pathogenic Ancestry of the Fungal Clade Ustilaginomycotina.</title>
        <authorList>
            <person name="Kijpornyongpan T."/>
            <person name="Mondo S.J."/>
            <person name="Barry K."/>
            <person name="Sandor L."/>
            <person name="Lee J."/>
            <person name="Lipzen A."/>
            <person name="Pangilinan J."/>
            <person name="LaButti K."/>
            <person name="Hainaut M."/>
            <person name="Henrissat B."/>
            <person name="Grigoriev I.V."/>
            <person name="Spatafora J.W."/>
            <person name="Aime M.C."/>
        </authorList>
    </citation>
    <scope>NUCLEOTIDE SEQUENCE [LARGE SCALE GENOMIC DNA]</scope>
    <source>
        <strain evidence="2 3">MCA 3645</strain>
    </source>
</reference>
<keyword evidence="1" id="KW-1133">Transmembrane helix</keyword>
<proteinExistence type="predicted"/>
<feature type="transmembrane region" description="Helical" evidence="1">
    <location>
        <begin position="75"/>
        <end position="94"/>
    </location>
</feature>
<accession>A0A317XMG3</accession>
<dbReference type="EMBL" id="KZ819196">
    <property type="protein sequence ID" value="PWY99029.1"/>
    <property type="molecule type" value="Genomic_DNA"/>
</dbReference>
<dbReference type="OrthoDB" id="3187264at2759"/>
<dbReference type="AlphaFoldDB" id="A0A317XMG3"/>
<dbReference type="InParanoid" id="A0A317XMG3"/>
<keyword evidence="1" id="KW-0812">Transmembrane</keyword>